<dbReference type="InterPro" id="IPR054472">
    <property type="entry name" value="WHD"/>
</dbReference>
<evidence type="ECO:0000256" key="2">
    <source>
        <dbReference type="ARBA" id="ARBA00022741"/>
    </source>
</evidence>
<dbReference type="Pfam" id="PF22977">
    <property type="entry name" value="WHD"/>
    <property type="match status" value="1"/>
</dbReference>
<dbReference type="AlphaFoldDB" id="A0A5S9F6S1"/>
<keyword evidence="2" id="KW-0547">Nucleotide-binding</keyword>
<reference evidence="5 6" key="1">
    <citation type="submission" date="2019-08" db="EMBL/GenBank/DDBJ databases">
        <title>Complete genome sequence of Candidatus Uab amorphum.</title>
        <authorList>
            <person name="Shiratori T."/>
            <person name="Suzuki S."/>
            <person name="Kakizawa Y."/>
            <person name="Ishida K."/>
        </authorList>
    </citation>
    <scope>NUCLEOTIDE SEQUENCE [LARGE SCALE GENOMIC DNA]</scope>
    <source>
        <strain evidence="5 6">SRT547</strain>
    </source>
</reference>
<gene>
    <name evidence="5" type="ORF">UABAM_06414</name>
</gene>
<dbReference type="GO" id="GO:0005524">
    <property type="term" value="F:ATP binding"/>
    <property type="evidence" value="ECO:0007669"/>
    <property type="project" value="UniProtKB-KW"/>
</dbReference>
<evidence type="ECO:0000313" key="6">
    <source>
        <dbReference type="Proteomes" id="UP000326354"/>
    </source>
</evidence>
<dbReference type="Proteomes" id="UP000326354">
    <property type="component" value="Chromosome"/>
</dbReference>
<evidence type="ECO:0000256" key="1">
    <source>
        <dbReference type="ARBA" id="ARBA00006914"/>
    </source>
</evidence>
<evidence type="ECO:0000256" key="3">
    <source>
        <dbReference type="ARBA" id="ARBA00022840"/>
    </source>
</evidence>
<sequence>MSNLTMYESNYQCVRDHLQYINLVLAKLLLTREESSKGLYISQEEVWNVMDNIEKVVECENTQLISSIDEAYSIIQSRIQASLRKGCNFPFLKLYSLFELDEDEIFIVSLLLAGHTNPKYKTVFAYLNNDLNQKFATVELLLDAVSHNHEERFRKQCYFRRSAPLLSHRVIQIQDECVSLTDRFKDWLCEVDCVEKDIENIVEIHKRGDDLHNARAMQIFADKTAMTWLTGIDTNEKIRWIHCQHPQIEEIVVGDLDAILSHKDLYDVLDLAFREALLRESCLFFRNGSTLHEHPQSSMILRFIEKKLRTGKCQLYVCGENRGSFGMQSHHVAMPPLEERKQIWMLFAKNEISQNKINKLAEKYSLSFSQIENIYKEWCRSGKSLEVICKEFLAPKKSHYIQFIDPHYKWKDIVLPKDKKQELKEISKCIEHKDFVLDEWNFQSKVAGKRGINIVFSGGPGTGKTMTADIIAGSNNMNLYKVDTASIVDKYIGETEKKLRTVFEQVSDTNSILFFDEADSLFGKRGEVERAQDRYANVTVSYLLQKIEDHNGIVILATNLIENLDKAFVRRMNFVIQFPHPTIKQRVGIWKKIFPREVPVDNIDLEFLAKKVDLSGGYIKNIAWLACFYAAEDDKVLRMSHIIRSVRREYQKIGKAFLDSDFAPYV</sequence>
<dbReference type="EMBL" id="AP019860">
    <property type="protein sequence ID" value="BBM87998.1"/>
    <property type="molecule type" value="Genomic_DNA"/>
</dbReference>
<dbReference type="Gene3D" id="3.40.50.300">
    <property type="entry name" value="P-loop containing nucleotide triphosphate hydrolases"/>
    <property type="match status" value="1"/>
</dbReference>
<dbReference type="RefSeq" id="WP_151972075.1">
    <property type="nucleotide sequence ID" value="NZ_AP019860.1"/>
</dbReference>
<evidence type="ECO:0000259" key="4">
    <source>
        <dbReference type="SMART" id="SM00382"/>
    </source>
</evidence>
<keyword evidence="6" id="KW-1185">Reference proteome</keyword>
<feature type="domain" description="AAA+ ATPase" evidence="4">
    <location>
        <begin position="450"/>
        <end position="582"/>
    </location>
</feature>
<evidence type="ECO:0000313" key="5">
    <source>
        <dbReference type="EMBL" id="BBM87998.1"/>
    </source>
</evidence>
<dbReference type="PANTHER" id="PTHR23073">
    <property type="entry name" value="26S PROTEASOME REGULATORY SUBUNIT"/>
    <property type="match status" value="1"/>
</dbReference>
<name>A0A5S9F6S1_UABAM</name>
<keyword evidence="3" id="KW-0067">ATP-binding</keyword>
<dbReference type="KEGG" id="uam:UABAM_06414"/>
<dbReference type="GO" id="GO:0016887">
    <property type="term" value="F:ATP hydrolysis activity"/>
    <property type="evidence" value="ECO:0007669"/>
    <property type="project" value="InterPro"/>
</dbReference>
<proteinExistence type="inferred from homology"/>
<comment type="similarity">
    <text evidence="1">Belongs to the AAA ATPase family.</text>
</comment>
<dbReference type="InterPro" id="IPR050221">
    <property type="entry name" value="26S_Proteasome_ATPase"/>
</dbReference>
<dbReference type="SMART" id="SM00382">
    <property type="entry name" value="AAA"/>
    <property type="match status" value="1"/>
</dbReference>
<dbReference type="CDD" id="cd19481">
    <property type="entry name" value="RecA-like_protease"/>
    <property type="match status" value="1"/>
</dbReference>
<dbReference type="SUPFAM" id="SSF52540">
    <property type="entry name" value="P-loop containing nucleoside triphosphate hydrolases"/>
    <property type="match status" value="1"/>
</dbReference>
<dbReference type="InterPro" id="IPR027417">
    <property type="entry name" value="P-loop_NTPase"/>
</dbReference>
<dbReference type="InterPro" id="IPR003959">
    <property type="entry name" value="ATPase_AAA_core"/>
</dbReference>
<accession>A0A5S9F6S1</accession>
<dbReference type="Pfam" id="PF00004">
    <property type="entry name" value="AAA"/>
    <property type="match status" value="1"/>
</dbReference>
<dbReference type="OrthoDB" id="9806903at2"/>
<dbReference type="InterPro" id="IPR003593">
    <property type="entry name" value="AAA+_ATPase"/>
</dbReference>
<protein>
    <submittedName>
        <fullName evidence="5">ATPase AAA</fullName>
    </submittedName>
</protein>
<organism evidence="5 6">
    <name type="scientific">Uabimicrobium amorphum</name>
    <dbReference type="NCBI Taxonomy" id="2596890"/>
    <lineage>
        <taxon>Bacteria</taxon>
        <taxon>Pseudomonadati</taxon>
        <taxon>Planctomycetota</taxon>
        <taxon>Candidatus Uabimicrobiia</taxon>
        <taxon>Candidatus Uabimicrobiales</taxon>
        <taxon>Candidatus Uabimicrobiaceae</taxon>
        <taxon>Candidatus Uabimicrobium</taxon>
    </lineage>
</organism>